<organism evidence="4 5">
    <name type="scientific">Dryococelus australis</name>
    <dbReference type="NCBI Taxonomy" id="614101"/>
    <lineage>
        <taxon>Eukaryota</taxon>
        <taxon>Metazoa</taxon>
        <taxon>Ecdysozoa</taxon>
        <taxon>Arthropoda</taxon>
        <taxon>Hexapoda</taxon>
        <taxon>Insecta</taxon>
        <taxon>Pterygota</taxon>
        <taxon>Neoptera</taxon>
        <taxon>Polyneoptera</taxon>
        <taxon>Phasmatodea</taxon>
        <taxon>Verophasmatodea</taxon>
        <taxon>Anareolatae</taxon>
        <taxon>Phasmatidae</taxon>
        <taxon>Eurycanthinae</taxon>
        <taxon>Dryococelus</taxon>
    </lineage>
</organism>
<gene>
    <name evidence="4" type="ORF">PR048_030656</name>
</gene>
<dbReference type="InterPro" id="IPR039537">
    <property type="entry name" value="Retrotran_Ty1/copia-like"/>
</dbReference>
<comment type="caution">
    <text evidence="4">The sequence shown here is derived from an EMBL/GenBank/DDBJ whole genome shotgun (WGS) entry which is preliminary data.</text>
</comment>
<dbReference type="PANTHER" id="PTHR42648">
    <property type="entry name" value="TRANSPOSASE, PUTATIVE-RELATED"/>
    <property type="match status" value="1"/>
</dbReference>
<evidence type="ECO:0000259" key="3">
    <source>
        <dbReference type="Pfam" id="PF07727"/>
    </source>
</evidence>
<keyword evidence="2" id="KW-0378">Hydrolase</keyword>
<evidence type="ECO:0000313" key="4">
    <source>
        <dbReference type="EMBL" id="KAJ8869094.1"/>
    </source>
</evidence>
<keyword evidence="5" id="KW-1185">Reference proteome</keyword>
<dbReference type="EMBL" id="JARBHB010000014">
    <property type="protein sequence ID" value="KAJ8869094.1"/>
    <property type="molecule type" value="Genomic_DNA"/>
</dbReference>
<sequence>MTPYRELIEDFDGSLTGTVKLANGEYATAKCKGKMKKKIELRIKDGYIKLMDGNELIFKSFSGGSDLYIISCQAYKANGKIVKRESVKGNADWYDCNEIGLDCDTCLKREMKRTGFTDSVSRTSAVLDLVHSDVVGKITPPSTDGAEYFVTFMADYSSTSSRKVWAEALSTANYIRNRCPSQANNEQIPFQLWFDKDLTEEDIKHIYIFGCQVRAATLANGKLSSRADEYTPCPSKPLVHEQENEVEMPAVEERNEDEESEKLHLPVIRGSSKRVFCVKCDKNGKVDKYTARLVAQGHKQVIGVDYWERYSPVIKRNTLRILISFTVQKGLCLRHIDVPAVYLNSPLTTPVYMLQPSYWEEGDGEDLVYLIKCSTYGLHQTGKECY</sequence>
<dbReference type="PANTHER" id="PTHR42648:SF28">
    <property type="entry name" value="TRANSPOSON-ENCODED PROTEIN WITH RIBONUCLEASE H-LIKE AND RETROVIRUS ZINC FINGER-LIKE DOMAINS"/>
    <property type="match status" value="1"/>
</dbReference>
<proteinExistence type="predicted"/>
<feature type="domain" description="Reverse transcriptase Ty1/copia-type" evidence="3">
    <location>
        <begin position="273"/>
        <end position="383"/>
    </location>
</feature>
<accession>A0ABQ9G9J3</accession>
<evidence type="ECO:0000313" key="5">
    <source>
        <dbReference type="Proteomes" id="UP001159363"/>
    </source>
</evidence>
<dbReference type="Proteomes" id="UP001159363">
    <property type="component" value="Chromosome 13"/>
</dbReference>
<evidence type="ECO:0000256" key="2">
    <source>
        <dbReference type="ARBA" id="ARBA00022801"/>
    </source>
</evidence>
<name>A0ABQ9G9J3_9NEOP</name>
<dbReference type="InterPro" id="IPR013103">
    <property type="entry name" value="RVT_2"/>
</dbReference>
<protein>
    <recommendedName>
        <fullName evidence="3">Reverse transcriptase Ty1/copia-type domain-containing protein</fullName>
    </recommendedName>
</protein>
<dbReference type="Pfam" id="PF07727">
    <property type="entry name" value="RVT_2"/>
    <property type="match status" value="1"/>
</dbReference>
<keyword evidence="1" id="KW-0479">Metal-binding</keyword>
<evidence type="ECO:0000256" key="1">
    <source>
        <dbReference type="ARBA" id="ARBA00022723"/>
    </source>
</evidence>
<reference evidence="4 5" key="1">
    <citation type="submission" date="2023-02" db="EMBL/GenBank/DDBJ databases">
        <title>LHISI_Scaffold_Assembly.</title>
        <authorList>
            <person name="Stuart O.P."/>
            <person name="Cleave R."/>
            <person name="Magrath M.J.L."/>
            <person name="Mikheyev A.S."/>
        </authorList>
    </citation>
    <scope>NUCLEOTIDE SEQUENCE [LARGE SCALE GENOMIC DNA]</scope>
    <source>
        <strain evidence="4">Daus_M_001</strain>
        <tissue evidence="4">Leg muscle</tissue>
    </source>
</reference>